<comment type="caution">
    <text evidence="1">The sequence shown here is derived from an EMBL/GenBank/DDBJ whole genome shotgun (WGS) entry which is preliminary data.</text>
</comment>
<evidence type="ECO:0000313" key="1">
    <source>
        <dbReference type="EMBL" id="GII34847.1"/>
    </source>
</evidence>
<proteinExistence type="predicted"/>
<evidence type="ECO:0008006" key="3">
    <source>
        <dbReference type="Google" id="ProtNLM"/>
    </source>
</evidence>
<evidence type="ECO:0000313" key="2">
    <source>
        <dbReference type="Proteomes" id="UP000650628"/>
    </source>
</evidence>
<protein>
    <recommendedName>
        <fullName evidence="3">Sugar phosphate isomerase</fullName>
    </recommendedName>
</protein>
<name>A0A8J3TZ19_9ACTN</name>
<keyword evidence="2" id="KW-1185">Reference proteome</keyword>
<dbReference type="NCBIfam" id="NF035938">
    <property type="entry name" value="EboA_domain"/>
    <property type="match status" value="1"/>
</dbReference>
<dbReference type="EMBL" id="BOOO01000061">
    <property type="protein sequence ID" value="GII34847.1"/>
    <property type="molecule type" value="Genomic_DNA"/>
</dbReference>
<reference evidence="1 2" key="1">
    <citation type="submission" date="2021-01" db="EMBL/GenBank/DDBJ databases">
        <title>Whole genome shotgun sequence of Planotetraspora mira NBRC 15435.</title>
        <authorList>
            <person name="Komaki H."/>
            <person name="Tamura T."/>
        </authorList>
    </citation>
    <scope>NUCLEOTIDE SEQUENCE [LARGE SCALE GENOMIC DNA]</scope>
    <source>
        <strain evidence="1 2">NBRC 15435</strain>
    </source>
</reference>
<organism evidence="1 2">
    <name type="scientific">Planotetraspora mira</name>
    <dbReference type="NCBI Taxonomy" id="58121"/>
    <lineage>
        <taxon>Bacteria</taxon>
        <taxon>Bacillati</taxon>
        <taxon>Actinomycetota</taxon>
        <taxon>Actinomycetes</taxon>
        <taxon>Streptosporangiales</taxon>
        <taxon>Streptosporangiaceae</taxon>
        <taxon>Planotetraspora</taxon>
    </lineage>
</organism>
<gene>
    <name evidence="1" type="ORF">Pmi06nite_82890</name>
</gene>
<dbReference type="Proteomes" id="UP000650628">
    <property type="component" value="Unassembled WGS sequence"/>
</dbReference>
<dbReference type="AlphaFoldDB" id="A0A8J3TZ19"/>
<accession>A0A8J3TZ19</accession>
<dbReference type="RefSeq" id="WP_203958620.1">
    <property type="nucleotide sequence ID" value="NZ_BOOO01000061.1"/>
</dbReference>
<sequence>MTTSNVPEIPLTVLTDEGARWLETAMERVRADAGALTALFPAAGRACGRGPVPGEPGWTLDEAVRARLLLALPQTGAELGETLFELYAHGDAAERLAVLRSLPALEDGGGLGDAGLPLVRDALRTNDARLVQAAMGPYAADHLSDHAYRQAVLKCVFIGVPLAAVAGLDRRSDEEMARMMADFAEERLLAGRKVPPDVWPVLELHPTLLTRIHALIGEER</sequence>
<dbReference type="InterPro" id="IPR047715">
    <property type="entry name" value="EboA_dom"/>
</dbReference>